<dbReference type="EMBL" id="KN825628">
    <property type="protein sequence ID" value="KIK82434.1"/>
    <property type="molecule type" value="Genomic_DNA"/>
</dbReference>
<sequence length="125" mass="14790">MRGDAVNSSRSRCHCFRRSRTKSLQEGWCLTAARLKAYYCLQRQQVMPRPLYTVPLSVWAVGKHVAKQRRCRIGRYFSRPHVLQCREQYDVLPPNKISNSRYYFEAGFDVGVCWNTCFRTHCHLE</sequence>
<keyword evidence="2" id="KW-1185">Reference proteome</keyword>
<evidence type="ECO:0000313" key="1">
    <source>
        <dbReference type="EMBL" id="KIK82434.1"/>
    </source>
</evidence>
<proteinExistence type="predicted"/>
<accession>A0A0D0DL16</accession>
<reference evidence="1 2" key="1">
    <citation type="submission" date="2014-04" db="EMBL/GenBank/DDBJ databases">
        <authorList>
            <consortium name="DOE Joint Genome Institute"/>
            <person name="Kuo A."/>
            <person name="Kohler A."/>
            <person name="Jargeat P."/>
            <person name="Nagy L.G."/>
            <person name="Floudas D."/>
            <person name="Copeland A."/>
            <person name="Barry K.W."/>
            <person name="Cichocki N."/>
            <person name="Veneault-Fourrey C."/>
            <person name="LaButti K."/>
            <person name="Lindquist E.A."/>
            <person name="Lipzen A."/>
            <person name="Lundell T."/>
            <person name="Morin E."/>
            <person name="Murat C."/>
            <person name="Sun H."/>
            <person name="Tunlid A."/>
            <person name="Henrissat B."/>
            <person name="Grigoriev I.V."/>
            <person name="Hibbett D.S."/>
            <person name="Martin F."/>
            <person name="Nordberg H.P."/>
            <person name="Cantor M.N."/>
            <person name="Hua S.X."/>
        </authorList>
    </citation>
    <scope>NUCLEOTIDE SEQUENCE [LARGE SCALE GENOMIC DNA]</scope>
    <source>
        <strain evidence="1 2">Ve08.2h10</strain>
    </source>
</reference>
<name>A0A0D0DL16_9AGAM</name>
<evidence type="ECO:0000313" key="2">
    <source>
        <dbReference type="Proteomes" id="UP000054538"/>
    </source>
</evidence>
<reference evidence="2" key="2">
    <citation type="submission" date="2015-01" db="EMBL/GenBank/DDBJ databases">
        <title>Evolutionary Origins and Diversification of the Mycorrhizal Mutualists.</title>
        <authorList>
            <consortium name="DOE Joint Genome Institute"/>
            <consortium name="Mycorrhizal Genomics Consortium"/>
            <person name="Kohler A."/>
            <person name="Kuo A."/>
            <person name="Nagy L.G."/>
            <person name="Floudas D."/>
            <person name="Copeland A."/>
            <person name="Barry K.W."/>
            <person name="Cichocki N."/>
            <person name="Veneault-Fourrey C."/>
            <person name="LaButti K."/>
            <person name="Lindquist E.A."/>
            <person name="Lipzen A."/>
            <person name="Lundell T."/>
            <person name="Morin E."/>
            <person name="Murat C."/>
            <person name="Riley R."/>
            <person name="Ohm R."/>
            <person name="Sun H."/>
            <person name="Tunlid A."/>
            <person name="Henrissat B."/>
            <person name="Grigoriev I.V."/>
            <person name="Hibbett D.S."/>
            <person name="Martin F."/>
        </authorList>
    </citation>
    <scope>NUCLEOTIDE SEQUENCE [LARGE SCALE GENOMIC DNA]</scope>
    <source>
        <strain evidence="2">Ve08.2h10</strain>
    </source>
</reference>
<dbReference type="HOGENOM" id="CLU_1993366_0_0_1"/>
<organism evidence="1 2">
    <name type="scientific">Paxillus rubicundulus Ve08.2h10</name>
    <dbReference type="NCBI Taxonomy" id="930991"/>
    <lineage>
        <taxon>Eukaryota</taxon>
        <taxon>Fungi</taxon>
        <taxon>Dikarya</taxon>
        <taxon>Basidiomycota</taxon>
        <taxon>Agaricomycotina</taxon>
        <taxon>Agaricomycetes</taxon>
        <taxon>Agaricomycetidae</taxon>
        <taxon>Boletales</taxon>
        <taxon>Paxilineae</taxon>
        <taxon>Paxillaceae</taxon>
        <taxon>Paxillus</taxon>
    </lineage>
</organism>
<dbReference type="Proteomes" id="UP000054538">
    <property type="component" value="Unassembled WGS sequence"/>
</dbReference>
<gene>
    <name evidence="1" type="ORF">PAXRUDRAFT_715684</name>
</gene>
<dbReference type="InParanoid" id="A0A0D0DL16"/>
<dbReference type="AlphaFoldDB" id="A0A0D0DL16"/>
<protein>
    <submittedName>
        <fullName evidence="1">Uncharacterized protein</fullName>
    </submittedName>
</protein>